<keyword evidence="3" id="KW-1185">Reference proteome</keyword>
<accession>A0ABV5KC55</accession>
<keyword evidence="1" id="KW-0812">Transmembrane</keyword>
<feature type="transmembrane region" description="Helical" evidence="1">
    <location>
        <begin position="7"/>
        <end position="27"/>
    </location>
</feature>
<gene>
    <name evidence="2" type="ORF">ACFFRI_10130</name>
</gene>
<reference evidence="2 3" key="1">
    <citation type="submission" date="2024-09" db="EMBL/GenBank/DDBJ databases">
        <authorList>
            <person name="Sun Q."/>
            <person name="Mori K."/>
        </authorList>
    </citation>
    <scope>NUCLEOTIDE SEQUENCE [LARGE SCALE GENOMIC DNA]</scope>
    <source>
        <strain evidence="2 3">JCM 9626</strain>
    </source>
</reference>
<sequence>MTYPGRWLVNASFVGWGLCALLVVAYLAPWGVDDMTDCALSSGASAFGEASRSWLPPGVTCTWDLANGAQYVDRPPLLRLLVVAMAVVGPLVSLYLRRVLRSEVAERTARVPAGGS</sequence>
<evidence type="ECO:0000256" key="1">
    <source>
        <dbReference type="SAM" id="Phobius"/>
    </source>
</evidence>
<evidence type="ECO:0000313" key="2">
    <source>
        <dbReference type="EMBL" id="MFB9313400.1"/>
    </source>
</evidence>
<protein>
    <submittedName>
        <fullName evidence="2">Uncharacterized protein</fullName>
    </submittedName>
</protein>
<feature type="transmembrane region" description="Helical" evidence="1">
    <location>
        <begin position="77"/>
        <end position="96"/>
    </location>
</feature>
<organism evidence="2 3">
    <name type="scientific">Nocardioides plantarum</name>
    <dbReference type="NCBI Taxonomy" id="29299"/>
    <lineage>
        <taxon>Bacteria</taxon>
        <taxon>Bacillati</taxon>
        <taxon>Actinomycetota</taxon>
        <taxon>Actinomycetes</taxon>
        <taxon>Propionibacteriales</taxon>
        <taxon>Nocardioidaceae</taxon>
        <taxon>Nocardioides</taxon>
    </lineage>
</organism>
<dbReference type="Proteomes" id="UP001589750">
    <property type="component" value="Unassembled WGS sequence"/>
</dbReference>
<name>A0ABV5KC55_9ACTN</name>
<proteinExistence type="predicted"/>
<keyword evidence="1" id="KW-0472">Membrane</keyword>
<keyword evidence="1" id="KW-1133">Transmembrane helix</keyword>
<comment type="caution">
    <text evidence="2">The sequence shown here is derived from an EMBL/GenBank/DDBJ whole genome shotgun (WGS) entry which is preliminary data.</text>
</comment>
<dbReference type="RefSeq" id="WP_140007960.1">
    <property type="nucleotide sequence ID" value="NZ_JBHMDG010000012.1"/>
</dbReference>
<dbReference type="EMBL" id="JBHMDG010000012">
    <property type="protein sequence ID" value="MFB9313400.1"/>
    <property type="molecule type" value="Genomic_DNA"/>
</dbReference>
<evidence type="ECO:0000313" key="3">
    <source>
        <dbReference type="Proteomes" id="UP001589750"/>
    </source>
</evidence>